<evidence type="ECO:0000313" key="1">
    <source>
        <dbReference type="Proteomes" id="UP000887576"/>
    </source>
</evidence>
<accession>A0AC34Q7Q6</accession>
<proteinExistence type="predicted"/>
<reference evidence="2" key="1">
    <citation type="submission" date="2022-11" db="UniProtKB">
        <authorList>
            <consortium name="WormBaseParasite"/>
        </authorList>
    </citation>
    <scope>IDENTIFICATION</scope>
</reference>
<protein>
    <submittedName>
        <fullName evidence="2">Uncharacterized protein</fullName>
    </submittedName>
</protein>
<organism evidence="1 2">
    <name type="scientific">Panagrolaimus sp. JU765</name>
    <dbReference type="NCBI Taxonomy" id="591449"/>
    <lineage>
        <taxon>Eukaryota</taxon>
        <taxon>Metazoa</taxon>
        <taxon>Ecdysozoa</taxon>
        <taxon>Nematoda</taxon>
        <taxon>Chromadorea</taxon>
        <taxon>Rhabditida</taxon>
        <taxon>Tylenchina</taxon>
        <taxon>Panagrolaimomorpha</taxon>
        <taxon>Panagrolaimoidea</taxon>
        <taxon>Panagrolaimidae</taxon>
        <taxon>Panagrolaimus</taxon>
    </lineage>
</organism>
<name>A0AC34Q7Q6_9BILA</name>
<dbReference type="WBParaSite" id="JU765_v2.g13828.t1">
    <property type="protein sequence ID" value="JU765_v2.g13828.t1"/>
    <property type="gene ID" value="JU765_v2.g13828"/>
</dbReference>
<sequence>MASIGRSAQLLSIFNGKNDKRNYYSFEPLYEELNDLRNRKSRQTCACCSYLALALDIFSLSIITVGFVLFVLFYFSSTETMTNLVNSFSFGTNESTINENVDGNL</sequence>
<evidence type="ECO:0000313" key="2">
    <source>
        <dbReference type="WBParaSite" id="JU765_v2.g13828.t1"/>
    </source>
</evidence>
<dbReference type="Proteomes" id="UP000887576">
    <property type="component" value="Unplaced"/>
</dbReference>